<name>A0A6C2UKB7_9BACT</name>
<dbReference type="GO" id="GO:0016020">
    <property type="term" value="C:membrane"/>
    <property type="evidence" value="ECO:0007669"/>
    <property type="project" value="UniProtKB-SubCell"/>
</dbReference>
<comment type="subcellular location">
    <subcellularLocation>
        <location evidence="1">Membrane</location>
        <topology evidence="1">Multi-pass membrane protein</topology>
    </subcellularLocation>
</comment>
<evidence type="ECO:0000256" key="4">
    <source>
        <dbReference type="ARBA" id="ARBA00023136"/>
    </source>
</evidence>
<protein>
    <recommendedName>
        <fullName evidence="6">Ferric oxidoreductase domain-containing protein</fullName>
    </recommendedName>
</protein>
<reference evidence="7 8" key="1">
    <citation type="submission" date="2019-04" db="EMBL/GenBank/DDBJ databases">
        <authorList>
            <person name="Van Vliet M D."/>
        </authorList>
    </citation>
    <scope>NUCLEOTIDE SEQUENCE [LARGE SCALE GENOMIC DNA]</scope>
    <source>
        <strain evidence="7 8">F21</strain>
    </source>
</reference>
<sequence length="201" mass="22714">MPLFLLFFALVPVLLAIAQDVPTQSTLQLTVALASVGTFGLMLGLFWLSRLMPDNTVKMKYSSSMRWHKYIGYVAGLFFLVHPFLMIVRRFWVQESLPMDNLVLMVKSPLMLTGIMAWFLMIVLVVLAFFRKKFPAKVFRYVHGALSISFVGFATLHVLKVGRHSNQAMSAFWIALAGVAVVSLLVSYIKPLLKRNEEAVQ</sequence>
<dbReference type="GO" id="GO:0022904">
    <property type="term" value="P:respiratory electron transport chain"/>
    <property type="evidence" value="ECO:0007669"/>
    <property type="project" value="InterPro"/>
</dbReference>
<keyword evidence="2 5" id="KW-0812">Transmembrane</keyword>
<dbReference type="Pfam" id="PF01794">
    <property type="entry name" value="Ferric_reduct"/>
    <property type="match status" value="1"/>
</dbReference>
<accession>A0A6C2UKB7</accession>
<keyword evidence="4 5" id="KW-0472">Membrane</keyword>
<gene>
    <name evidence="7" type="ORF">SCARR_02385</name>
</gene>
<keyword evidence="3 5" id="KW-1133">Transmembrane helix</keyword>
<evidence type="ECO:0000256" key="3">
    <source>
        <dbReference type="ARBA" id="ARBA00022989"/>
    </source>
</evidence>
<dbReference type="SUPFAM" id="SSF81342">
    <property type="entry name" value="Transmembrane di-heme cytochromes"/>
    <property type="match status" value="1"/>
</dbReference>
<evidence type="ECO:0000313" key="8">
    <source>
        <dbReference type="Proteomes" id="UP000346198"/>
    </source>
</evidence>
<dbReference type="InterPro" id="IPR013130">
    <property type="entry name" value="Fe3_Rdtase_TM_dom"/>
</dbReference>
<dbReference type="AlphaFoldDB" id="A0A6C2UKB7"/>
<proteinExistence type="predicted"/>
<feature type="transmembrane region" description="Helical" evidence="5">
    <location>
        <begin position="108"/>
        <end position="129"/>
    </location>
</feature>
<keyword evidence="8" id="KW-1185">Reference proteome</keyword>
<evidence type="ECO:0000313" key="7">
    <source>
        <dbReference type="EMBL" id="VGO20323.1"/>
    </source>
</evidence>
<evidence type="ECO:0000256" key="5">
    <source>
        <dbReference type="SAM" id="Phobius"/>
    </source>
</evidence>
<feature type="transmembrane region" description="Helical" evidence="5">
    <location>
        <begin position="70"/>
        <end position="88"/>
    </location>
</feature>
<dbReference type="Proteomes" id="UP000346198">
    <property type="component" value="Unassembled WGS sequence"/>
</dbReference>
<dbReference type="EMBL" id="CAAHFH010000001">
    <property type="protein sequence ID" value="VGO20323.1"/>
    <property type="molecule type" value="Genomic_DNA"/>
</dbReference>
<feature type="transmembrane region" description="Helical" evidence="5">
    <location>
        <begin position="141"/>
        <end position="159"/>
    </location>
</feature>
<feature type="transmembrane region" description="Helical" evidence="5">
    <location>
        <begin position="28"/>
        <end position="49"/>
    </location>
</feature>
<evidence type="ECO:0000256" key="2">
    <source>
        <dbReference type="ARBA" id="ARBA00022692"/>
    </source>
</evidence>
<feature type="domain" description="Ferric oxidoreductase" evidence="6">
    <location>
        <begin position="39"/>
        <end position="153"/>
    </location>
</feature>
<dbReference type="InterPro" id="IPR016174">
    <property type="entry name" value="Di-haem_cyt_TM"/>
</dbReference>
<organism evidence="7 8">
    <name type="scientific">Pontiella sulfatireligans</name>
    <dbReference type="NCBI Taxonomy" id="2750658"/>
    <lineage>
        <taxon>Bacteria</taxon>
        <taxon>Pseudomonadati</taxon>
        <taxon>Kiritimatiellota</taxon>
        <taxon>Kiritimatiellia</taxon>
        <taxon>Kiritimatiellales</taxon>
        <taxon>Pontiellaceae</taxon>
        <taxon>Pontiella</taxon>
    </lineage>
</organism>
<evidence type="ECO:0000256" key="1">
    <source>
        <dbReference type="ARBA" id="ARBA00004141"/>
    </source>
</evidence>
<evidence type="ECO:0000259" key="6">
    <source>
        <dbReference type="Pfam" id="PF01794"/>
    </source>
</evidence>
<feature type="transmembrane region" description="Helical" evidence="5">
    <location>
        <begin position="171"/>
        <end position="189"/>
    </location>
</feature>